<sequence length="273" mass="30325">MASEKTNQVEDQKKIISKHDLTMLGIRSNLVQATFSYERMHAPGWTWAQLPIFKKLYKKNEKGLSTVMSENMEFINSSPPLEAILMGLLVNLEEQHAPRETIRGLKNALFGPMAGIGDAIFWFTILPIVGGIAASFCSSGNILGPIMFFAVYMGIFLIRIPEAHLGYNLGLKAIDVIRDNSIIISKAASILGLTVIGALISAYVKMDVLTTIHFGAKTAISIQKDFLNHIFPNILPFGFTMFLYWMLKKKANPLWLIVVTFVIAILCAYLGIL</sequence>
<keyword evidence="11" id="KW-1185">Reference proteome</keyword>
<dbReference type="Proteomes" id="UP001597399">
    <property type="component" value="Unassembled WGS sequence"/>
</dbReference>
<evidence type="ECO:0000256" key="7">
    <source>
        <dbReference type="ARBA" id="ARBA00022989"/>
    </source>
</evidence>
<dbReference type="PANTHER" id="PTHR32502">
    <property type="entry name" value="N-ACETYLGALACTOSAMINE PERMEASE II COMPONENT-RELATED"/>
    <property type="match status" value="1"/>
</dbReference>
<feature type="transmembrane region" description="Helical" evidence="9">
    <location>
        <begin position="109"/>
        <end position="136"/>
    </location>
</feature>
<dbReference type="PANTHER" id="PTHR32502:SF5">
    <property type="entry name" value="N-ACETYLGALACTOSAMINE PERMEASE IID COMPONENT-RELATED"/>
    <property type="match status" value="1"/>
</dbReference>
<feature type="transmembrane region" description="Helical" evidence="9">
    <location>
        <begin position="142"/>
        <end position="161"/>
    </location>
</feature>
<evidence type="ECO:0000256" key="8">
    <source>
        <dbReference type="ARBA" id="ARBA00023136"/>
    </source>
</evidence>
<dbReference type="InterPro" id="IPR004704">
    <property type="entry name" value="PTS_IID_man"/>
</dbReference>
<keyword evidence="4" id="KW-0762">Sugar transport</keyword>
<evidence type="ECO:0000256" key="5">
    <source>
        <dbReference type="ARBA" id="ARBA00022683"/>
    </source>
</evidence>
<feature type="transmembrane region" description="Helical" evidence="9">
    <location>
        <begin position="226"/>
        <end position="247"/>
    </location>
</feature>
<evidence type="ECO:0000313" key="10">
    <source>
        <dbReference type="EMBL" id="MFD2693189.1"/>
    </source>
</evidence>
<comment type="caution">
    <text evidence="10">The sequence shown here is derived from an EMBL/GenBank/DDBJ whole genome shotgun (WGS) entry which is preliminary data.</text>
</comment>
<feature type="transmembrane region" description="Helical" evidence="9">
    <location>
        <begin position="254"/>
        <end position="272"/>
    </location>
</feature>
<accession>A0ABW5S0E1</accession>
<feature type="transmembrane region" description="Helical" evidence="9">
    <location>
        <begin position="182"/>
        <end position="206"/>
    </location>
</feature>
<evidence type="ECO:0000256" key="1">
    <source>
        <dbReference type="ARBA" id="ARBA00004651"/>
    </source>
</evidence>
<dbReference type="EMBL" id="JBHUMQ010000015">
    <property type="protein sequence ID" value="MFD2693189.1"/>
    <property type="molecule type" value="Genomic_DNA"/>
</dbReference>
<evidence type="ECO:0000256" key="3">
    <source>
        <dbReference type="ARBA" id="ARBA00022475"/>
    </source>
</evidence>
<comment type="subcellular location">
    <subcellularLocation>
        <location evidence="1">Cell membrane</location>
        <topology evidence="1">Multi-pass membrane protein</topology>
    </subcellularLocation>
</comment>
<evidence type="ECO:0000313" key="11">
    <source>
        <dbReference type="Proteomes" id="UP001597399"/>
    </source>
</evidence>
<keyword evidence="5" id="KW-0598">Phosphotransferase system</keyword>
<keyword evidence="3" id="KW-1003">Cell membrane</keyword>
<dbReference type="InterPro" id="IPR050303">
    <property type="entry name" value="GatZ_KbaZ_carbometab"/>
</dbReference>
<evidence type="ECO:0000256" key="9">
    <source>
        <dbReference type="SAM" id="Phobius"/>
    </source>
</evidence>
<keyword evidence="2" id="KW-0813">Transport</keyword>
<evidence type="ECO:0000256" key="6">
    <source>
        <dbReference type="ARBA" id="ARBA00022692"/>
    </source>
</evidence>
<evidence type="ECO:0000256" key="2">
    <source>
        <dbReference type="ARBA" id="ARBA00022448"/>
    </source>
</evidence>
<protein>
    <submittedName>
        <fullName evidence="10">PTS galactosamine transporter subunit IID</fullName>
    </submittedName>
</protein>
<dbReference type="Pfam" id="PF03613">
    <property type="entry name" value="EIID-AGA"/>
    <property type="match status" value="1"/>
</dbReference>
<gene>
    <name evidence="10" type="primary">agaD</name>
    <name evidence="10" type="ORF">ACFSUE_06035</name>
</gene>
<name>A0ABW5S0E1_9BACL</name>
<organism evidence="10 11">
    <name type="scientific">Sporolactobacillus shoreicorticis</name>
    <dbReference type="NCBI Taxonomy" id="1923877"/>
    <lineage>
        <taxon>Bacteria</taxon>
        <taxon>Bacillati</taxon>
        <taxon>Bacillota</taxon>
        <taxon>Bacilli</taxon>
        <taxon>Bacillales</taxon>
        <taxon>Sporolactobacillaceae</taxon>
        <taxon>Sporolactobacillus</taxon>
    </lineage>
</organism>
<dbReference type="RefSeq" id="WP_253058344.1">
    <property type="nucleotide sequence ID" value="NZ_JAMXWM010000002.1"/>
</dbReference>
<keyword evidence="8 9" id="KW-0472">Membrane</keyword>
<keyword evidence="7 9" id="KW-1133">Transmembrane helix</keyword>
<evidence type="ECO:0000256" key="4">
    <source>
        <dbReference type="ARBA" id="ARBA00022597"/>
    </source>
</evidence>
<reference evidence="11" key="1">
    <citation type="journal article" date="2019" name="Int. J. Syst. Evol. Microbiol.">
        <title>The Global Catalogue of Microorganisms (GCM) 10K type strain sequencing project: providing services to taxonomists for standard genome sequencing and annotation.</title>
        <authorList>
            <consortium name="The Broad Institute Genomics Platform"/>
            <consortium name="The Broad Institute Genome Sequencing Center for Infectious Disease"/>
            <person name="Wu L."/>
            <person name="Ma J."/>
        </authorList>
    </citation>
    <scope>NUCLEOTIDE SEQUENCE [LARGE SCALE GENOMIC DNA]</scope>
    <source>
        <strain evidence="11">TISTR 2466</strain>
    </source>
</reference>
<dbReference type="NCBIfam" id="NF007359">
    <property type="entry name" value="PRK09855.1"/>
    <property type="match status" value="1"/>
</dbReference>
<dbReference type="PROSITE" id="PS51108">
    <property type="entry name" value="PTS_EIID"/>
    <property type="match status" value="1"/>
</dbReference>
<keyword evidence="6 9" id="KW-0812">Transmembrane</keyword>
<proteinExistence type="predicted"/>